<comment type="caution">
    <text evidence="1">The sequence shown here is derived from an EMBL/GenBank/DDBJ whole genome shotgun (WGS) entry which is preliminary data.</text>
</comment>
<dbReference type="RefSeq" id="WP_238896995.1">
    <property type="nucleotide sequence ID" value="NZ_JAKOGG010000010.1"/>
</dbReference>
<organism evidence="1 2">
    <name type="scientific">Shewanella electrica</name>
    <dbReference type="NCBI Taxonomy" id="515560"/>
    <lineage>
        <taxon>Bacteria</taxon>
        <taxon>Pseudomonadati</taxon>
        <taxon>Pseudomonadota</taxon>
        <taxon>Gammaproteobacteria</taxon>
        <taxon>Alteromonadales</taxon>
        <taxon>Shewanellaceae</taxon>
        <taxon>Shewanella</taxon>
    </lineage>
</organism>
<dbReference type="Proteomes" id="UP001201549">
    <property type="component" value="Unassembled WGS sequence"/>
</dbReference>
<accession>A0ABT2FME6</accession>
<gene>
    <name evidence="1" type="ORF">L9G74_13775</name>
</gene>
<evidence type="ECO:0000313" key="1">
    <source>
        <dbReference type="EMBL" id="MCS4557516.1"/>
    </source>
</evidence>
<keyword evidence="2" id="KW-1185">Reference proteome</keyword>
<reference evidence="1 2" key="1">
    <citation type="submission" date="2022-02" db="EMBL/GenBank/DDBJ databases">
        <authorList>
            <person name="Zhuang L."/>
        </authorList>
    </citation>
    <scope>NUCLEOTIDE SEQUENCE [LARGE SCALE GENOMIC DNA]</scope>
    <source>
        <strain evidence="1 2">C32</strain>
    </source>
</reference>
<dbReference type="EMBL" id="JAKOGG010000010">
    <property type="protein sequence ID" value="MCS4557516.1"/>
    <property type="molecule type" value="Genomic_DNA"/>
</dbReference>
<protein>
    <submittedName>
        <fullName evidence="1">Uncharacterized protein</fullName>
    </submittedName>
</protein>
<reference evidence="2" key="2">
    <citation type="submission" date="2023-07" db="EMBL/GenBank/DDBJ databases">
        <title>Shewanella mangrovi sp. nov., an acetaldehyde- degrading bacterium isolated from mangrove sediment.</title>
        <authorList>
            <person name="Liu Y."/>
        </authorList>
    </citation>
    <scope>NUCLEOTIDE SEQUENCE [LARGE SCALE GENOMIC DNA]</scope>
    <source>
        <strain evidence="2">C32</strain>
    </source>
</reference>
<sequence length="188" mass="21167">MALLINLRAAIFRHGLTLASAPYLTSPIPTNCALLRREYKESKVTTKIELLAKLNALFDADPDAPPVVTLDEYFSENDDEESIAPNNWGFGRPSIKLIYQHLQDIAARTDVQGVYVGLHDEWPESLDDDELWPAAENIHIITTAPQSEVETWLEALEIDGVSAGWPYGEHKLSPKPQADYTLYTIFWD</sequence>
<proteinExistence type="predicted"/>
<evidence type="ECO:0000313" key="2">
    <source>
        <dbReference type="Proteomes" id="UP001201549"/>
    </source>
</evidence>
<name>A0ABT2FME6_9GAMM</name>